<evidence type="ECO:0000256" key="1">
    <source>
        <dbReference type="SAM" id="MobiDB-lite"/>
    </source>
</evidence>
<feature type="region of interest" description="Disordered" evidence="1">
    <location>
        <begin position="29"/>
        <end position="61"/>
    </location>
</feature>
<comment type="caution">
    <text evidence="2">The sequence shown here is derived from an EMBL/GenBank/DDBJ whole genome shotgun (WGS) entry which is preliminary data.</text>
</comment>
<keyword evidence="3" id="KW-1185">Reference proteome</keyword>
<name>A0A4Z2IYN6_9TELE</name>
<organism evidence="2 3">
    <name type="scientific">Liparis tanakae</name>
    <name type="common">Tanaka's snailfish</name>
    <dbReference type="NCBI Taxonomy" id="230148"/>
    <lineage>
        <taxon>Eukaryota</taxon>
        <taxon>Metazoa</taxon>
        <taxon>Chordata</taxon>
        <taxon>Craniata</taxon>
        <taxon>Vertebrata</taxon>
        <taxon>Euteleostomi</taxon>
        <taxon>Actinopterygii</taxon>
        <taxon>Neopterygii</taxon>
        <taxon>Teleostei</taxon>
        <taxon>Neoteleostei</taxon>
        <taxon>Acanthomorphata</taxon>
        <taxon>Eupercaria</taxon>
        <taxon>Perciformes</taxon>
        <taxon>Cottioidei</taxon>
        <taxon>Cottales</taxon>
        <taxon>Liparidae</taxon>
        <taxon>Liparis</taxon>
    </lineage>
</organism>
<evidence type="ECO:0000313" key="3">
    <source>
        <dbReference type="Proteomes" id="UP000314294"/>
    </source>
</evidence>
<dbReference type="Proteomes" id="UP000314294">
    <property type="component" value="Unassembled WGS sequence"/>
</dbReference>
<reference evidence="2 3" key="1">
    <citation type="submission" date="2019-03" db="EMBL/GenBank/DDBJ databases">
        <title>First draft genome of Liparis tanakae, snailfish: a comprehensive survey of snailfish specific genes.</title>
        <authorList>
            <person name="Kim W."/>
            <person name="Song I."/>
            <person name="Jeong J.-H."/>
            <person name="Kim D."/>
            <person name="Kim S."/>
            <person name="Ryu S."/>
            <person name="Song J.Y."/>
            <person name="Lee S.K."/>
        </authorList>
    </citation>
    <scope>NUCLEOTIDE SEQUENCE [LARGE SCALE GENOMIC DNA]</scope>
    <source>
        <tissue evidence="2">Muscle</tissue>
    </source>
</reference>
<evidence type="ECO:0000313" key="2">
    <source>
        <dbReference type="EMBL" id="TNN83100.1"/>
    </source>
</evidence>
<protein>
    <submittedName>
        <fullName evidence="2">Uncharacterized protein</fullName>
    </submittedName>
</protein>
<sequence length="61" mass="6820">MWHHQLVPELIKTVEDLGMDLWTADAVDISQNTQNPSPQDEGRISMPTSQGPARNYADIIS</sequence>
<dbReference type="AlphaFoldDB" id="A0A4Z2IYN6"/>
<feature type="compositionally biased region" description="Polar residues" evidence="1">
    <location>
        <begin position="29"/>
        <end position="38"/>
    </location>
</feature>
<gene>
    <name evidence="2" type="ORF">EYF80_006707</name>
</gene>
<accession>A0A4Z2IYN6</accession>
<dbReference type="EMBL" id="SRLO01000035">
    <property type="protein sequence ID" value="TNN83100.1"/>
    <property type="molecule type" value="Genomic_DNA"/>
</dbReference>
<proteinExistence type="predicted"/>